<dbReference type="EMBL" id="VYZN01002959">
    <property type="protein sequence ID" value="KAE9521396.1"/>
    <property type="molecule type" value="Genomic_DNA"/>
</dbReference>
<dbReference type="Proteomes" id="UP000475862">
    <property type="component" value="Unassembled WGS sequence"/>
</dbReference>
<dbReference type="OrthoDB" id="6627643at2759"/>
<evidence type="ECO:0000313" key="2">
    <source>
        <dbReference type="EMBL" id="KAE9521396.1"/>
    </source>
</evidence>
<comment type="caution">
    <text evidence="2">The sequence shown here is derived from an EMBL/GenBank/DDBJ whole genome shotgun (WGS) entry which is preliminary data.</text>
</comment>
<proteinExistence type="predicted"/>
<reference evidence="2 3" key="1">
    <citation type="submission" date="2019-08" db="EMBL/GenBank/DDBJ databases">
        <title>The genome of the soybean aphid Biotype 1, its phylome, world population structure and adaptation to the North American continent.</title>
        <authorList>
            <person name="Giordano R."/>
            <person name="Donthu R.K."/>
            <person name="Hernandez A.G."/>
            <person name="Wright C.L."/>
            <person name="Zimin A.V."/>
        </authorList>
    </citation>
    <scope>NUCLEOTIDE SEQUENCE [LARGE SCALE GENOMIC DNA]</scope>
    <source>
        <tissue evidence="2">Whole aphids</tissue>
    </source>
</reference>
<evidence type="ECO:0000256" key="1">
    <source>
        <dbReference type="SAM" id="MobiDB-lite"/>
    </source>
</evidence>
<protein>
    <submittedName>
        <fullName evidence="2">Uncharacterized protein</fullName>
    </submittedName>
</protein>
<gene>
    <name evidence="2" type="ORF">AGLY_018218</name>
</gene>
<sequence>MFVLLYNNRVLLYLPMANLSNMNNFNEESQFSQANTLCVPIQSLEYSVPNKNVVKENETIVSPNNRFSPYTSPSSSRSSSIRSTQSHVKFGTYNPTDWTSQTIMDLLQITNDGRFILADAKLNNGSLSDEGQNTLTKLLINCMFQDKSKGTDLFFRKISSLITEIFPNEEQFSCAEWSDHKTANVLTLLLIPYLIPTKTIIRKCDASGVKKNWKPSWKESAKSFVTFVLNISQISSEIIQRQKQYSQYGCTIQPFVYLVGEDLSSVSQSYVRVDQWWANFFNGGPHCAQPW</sequence>
<feature type="compositionally biased region" description="Low complexity" evidence="1">
    <location>
        <begin position="68"/>
        <end position="83"/>
    </location>
</feature>
<accession>A0A6G0SSP5</accession>
<dbReference type="AlphaFoldDB" id="A0A6G0SSP5"/>
<evidence type="ECO:0000313" key="3">
    <source>
        <dbReference type="Proteomes" id="UP000475862"/>
    </source>
</evidence>
<feature type="region of interest" description="Disordered" evidence="1">
    <location>
        <begin position="62"/>
        <end position="83"/>
    </location>
</feature>
<keyword evidence="3" id="KW-1185">Reference proteome</keyword>
<name>A0A6G0SSP5_APHGL</name>
<organism evidence="2 3">
    <name type="scientific">Aphis glycines</name>
    <name type="common">Soybean aphid</name>
    <dbReference type="NCBI Taxonomy" id="307491"/>
    <lineage>
        <taxon>Eukaryota</taxon>
        <taxon>Metazoa</taxon>
        <taxon>Ecdysozoa</taxon>
        <taxon>Arthropoda</taxon>
        <taxon>Hexapoda</taxon>
        <taxon>Insecta</taxon>
        <taxon>Pterygota</taxon>
        <taxon>Neoptera</taxon>
        <taxon>Paraneoptera</taxon>
        <taxon>Hemiptera</taxon>
        <taxon>Sternorrhyncha</taxon>
        <taxon>Aphidomorpha</taxon>
        <taxon>Aphidoidea</taxon>
        <taxon>Aphididae</taxon>
        <taxon>Aphidini</taxon>
        <taxon>Aphis</taxon>
        <taxon>Aphis</taxon>
    </lineage>
</organism>